<keyword evidence="5" id="KW-0067">ATP-binding</keyword>
<dbReference type="PANTHER" id="PTHR43671">
    <property type="entry name" value="SERINE/THREONINE-PROTEIN KINASE NEK"/>
    <property type="match status" value="1"/>
</dbReference>
<dbReference type="Pfam" id="PF00069">
    <property type="entry name" value="Pkinase"/>
    <property type="match status" value="1"/>
</dbReference>
<organism evidence="8 9">
    <name type="scientific">Gymnodinialimonas ceratoperidinii</name>
    <dbReference type="NCBI Taxonomy" id="2856823"/>
    <lineage>
        <taxon>Bacteria</taxon>
        <taxon>Pseudomonadati</taxon>
        <taxon>Pseudomonadota</taxon>
        <taxon>Alphaproteobacteria</taxon>
        <taxon>Rhodobacterales</taxon>
        <taxon>Paracoccaceae</taxon>
        <taxon>Gymnodinialimonas</taxon>
    </lineage>
</organism>
<evidence type="ECO:0000256" key="5">
    <source>
        <dbReference type="ARBA" id="ARBA00022840"/>
    </source>
</evidence>
<dbReference type="CDD" id="cd14014">
    <property type="entry name" value="STKc_PknB_like"/>
    <property type="match status" value="1"/>
</dbReference>
<dbReference type="GO" id="GO:0005524">
    <property type="term" value="F:ATP binding"/>
    <property type="evidence" value="ECO:0007669"/>
    <property type="project" value="UniProtKB-KW"/>
</dbReference>
<dbReference type="GO" id="GO:0004674">
    <property type="term" value="F:protein serine/threonine kinase activity"/>
    <property type="evidence" value="ECO:0007669"/>
    <property type="project" value="UniProtKB-EC"/>
</dbReference>
<evidence type="ECO:0000259" key="7">
    <source>
        <dbReference type="PROSITE" id="PS50011"/>
    </source>
</evidence>
<dbReference type="PANTHER" id="PTHR43671:SF13">
    <property type="entry name" value="SERINE_THREONINE-PROTEIN KINASE NEK2"/>
    <property type="match status" value="1"/>
</dbReference>
<dbReference type="InterPro" id="IPR000719">
    <property type="entry name" value="Prot_kinase_dom"/>
</dbReference>
<keyword evidence="9" id="KW-1185">Reference proteome</keyword>
<feature type="coiled-coil region" evidence="6">
    <location>
        <begin position="359"/>
        <end position="657"/>
    </location>
</feature>
<dbReference type="AlphaFoldDB" id="A0A8F6TVY7"/>
<evidence type="ECO:0000256" key="4">
    <source>
        <dbReference type="ARBA" id="ARBA00022777"/>
    </source>
</evidence>
<proteinExistence type="predicted"/>
<name>A0A8F6TVY7_9RHOB</name>
<evidence type="ECO:0000256" key="2">
    <source>
        <dbReference type="ARBA" id="ARBA00022679"/>
    </source>
</evidence>
<dbReference type="RefSeq" id="WP_219001108.1">
    <property type="nucleotide sequence ID" value="NZ_CP079194.1"/>
</dbReference>
<dbReference type="EC" id="2.7.11.1" evidence="1"/>
<dbReference type="InterPro" id="IPR050660">
    <property type="entry name" value="NEK_Ser/Thr_kinase"/>
</dbReference>
<sequence length="1161" mass="123542">MAETPSTPRGPDAVTHLLPAGELPAGWTLLEGQYEIVRLIASGGFGITYLARDTLGRDVAVKECFPLGLAQRAAMSHTVSATSAGTSEHFETARAQFLREANMLAGLRHPNVVHVQSLFEENGTAYMAMDFIHGRDLNEEIEDAPLPPERVLSLARELLGALDYVHAQGVLHRDIKPQNIRIDTFGKPKLIDFGAARAETQARSRMAGTFRVVTDGYSPHEFYVSGAKQGPHSDLYALAATLHHLISGAAPVAADERASAMATGQPDPYQPIAGRFPDHDPRLLHLIDRALRMVPEDRPANAAAWLTALTDAPISPESADAPAARGAGLAKGVALGALLAALVGAGIWAVQPPWLTPGMEEMQAEMAGLSTALADATTARETAANNLIALEETLASAQSELARLEAASGDMTATLAELDAAREARDAAARQIADLQAELTAQDALAEELLSTQAQREAALSRAETAEAQAAEAQTRLTEAETETGALTNEIETLEAEGETTRARVNALEASLAEATSRLVEARTTAALLARAEADLSTTEAALNAATIRAATLDAQLDLAVAQGAELEAVEAELRRVEGALETAEAARLRLSEEIAALENAPLPNLAEVNSLRENVAELERENRDLQGQLAELEASNDALTAALTEAEAALSAAQQAALEARGGWEPQATLRAPNGTFALLPRFSWDNRRIAAVDSTGGIALYDRRTGTYEAHLARGIPDRVVRLGFSPGGAYLIATTPEGAPNRLYDVRRRREILRFEPVTVTTANRAISTDEQFFVYTRASENGIVNVVNTSLAALADPDETATERVITSVPAGTSIRVAFSETRNEINVLTPSDIRVFAPDGTLLQTAPNQIGAVAALAPIGEDQGFLVLHGNGDVRIYDNLIAQNLTETLAAQTTYATYRLSGDRLNFLRAGTERWEVIDLLSGTLRGTGPIDADTRDATLSLSADGQMIFIGATETRDARLLDVATGLEIQNFGDAAQGYFSFDNSYLATGRDAGAEAQIWRMGAAEYGSDLSGCTEIDRAMEGIPILPNALERRRNFSVAAGGSISLTDCLDVQDPALRRALSRRPLGVYVSRAPDVAIDILGTGRDYAAAVSVEASCAPTIIARFGDDWRFAPPGAPLRLSDSGRTTRALDVWLATPEGVECDARITLAGNVEN</sequence>
<evidence type="ECO:0000256" key="3">
    <source>
        <dbReference type="ARBA" id="ARBA00022741"/>
    </source>
</evidence>
<accession>A0A8F6TVY7</accession>
<dbReference type="Proteomes" id="UP000825009">
    <property type="component" value="Chromosome"/>
</dbReference>
<protein>
    <recommendedName>
        <fullName evidence="1">non-specific serine/threonine protein kinase</fullName>
        <ecNumber evidence="1">2.7.11.1</ecNumber>
    </recommendedName>
</protein>
<evidence type="ECO:0000256" key="1">
    <source>
        <dbReference type="ARBA" id="ARBA00012513"/>
    </source>
</evidence>
<feature type="domain" description="Protein kinase" evidence="7">
    <location>
        <begin position="34"/>
        <end position="314"/>
    </location>
</feature>
<keyword evidence="2" id="KW-0808">Transferase</keyword>
<dbReference type="KEGG" id="gce:KYE46_13350"/>
<keyword evidence="6" id="KW-0175">Coiled coil</keyword>
<evidence type="ECO:0000313" key="9">
    <source>
        <dbReference type="Proteomes" id="UP000825009"/>
    </source>
</evidence>
<gene>
    <name evidence="8" type="ORF">KYE46_13350</name>
</gene>
<keyword evidence="4 8" id="KW-0418">Kinase</keyword>
<keyword evidence="3" id="KW-0547">Nucleotide-binding</keyword>
<reference evidence="8 9" key="1">
    <citation type="submission" date="2021-07" db="EMBL/GenBank/DDBJ databases">
        <title>A novel Jannaschia species isolated from marine dinoflagellate Ceratoperidinium margalefii.</title>
        <authorList>
            <person name="Jiang Y."/>
            <person name="Li Z."/>
        </authorList>
    </citation>
    <scope>NUCLEOTIDE SEQUENCE [LARGE SCALE GENOMIC DNA]</scope>
    <source>
        <strain evidence="8 9">J12C1-MA-4</strain>
    </source>
</reference>
<dbReference type="SMART" id="SM00220">
    <property type="entry name" value="S_TKc"/>
    <property type="match status" value="1"/>
</dbReference>
<dbReference type="EMBL" id="CP079194">
    <property type="protein sequence ID" value="QXT38913.1"/>
    <property type="molecule type" value="Genomic_DNA"/>
</dbReference>
<evidence type="ECO:0000313" key="8">
    <source>
        <dbReference type="EMBL" id="QXT38913.1"/>
    </source>
</evidence>
<evidence type="ECO:0000256" key="6">
    <source>
        <dbReference type="SAM" id="Coils"/>
    </source>
</evidence>
<dbReference type="PROSITE" id="PS50011">
    <property type="entry name" value="PROTEIN_KINASE_DOM"/>
    <property type="match status" value="1"/>
</dbReference>